<evidence type="ECO:0000256" key="3">
    <source>
        <dbReference type="ARBA" id="ARBA00023237"/>
    </source>
</evidence>
<dbReference type="Gene3D" id="3.30.1330.60">
    <property type="entry name" value="OmpA-like domain"/>
    <property type="match status" value="1"/>
</dbReference>
<sequence length="187" mass="20939">MKLLSNKISLVVAYAFFALLASGCASSGGVDYNDSMHNDKNQSIKDVKPEVVTQKHKTMDYHTIVISNIDGKDISLTSINFSYDKFKLSDEAREIIKNNNEKINPVISSNSHVKIKLEGNCDEWGTDEYNYALGLKRAKVVKDALINDGISASKISLVSFGESNPVCKDRTQLCWKKNRRTDYKLLP</sequence>
<evidence type="ECO:0000256" key="1">
    <source>
        <dbReference type="ARBA" id="ARBA00004442"/>
    </source>
</evidence>
<dbReference type="PROSITE" id="PS51257">
    <property type="entry name" value="PROKAR_LIPOPROTEIN"/>
    <property type="match status" value="1"/>
</dbReference>
<dbReference type="PROSITE" id="PS51123">
    <property type="entry name" value="OMPA_2"/>
    <property type="match status" value="1"/>
</dbReference>
<feature type="domain" description="OmpA-like" evidence="4">
    <location>
        <begin position="69"/>
        <end position="187"/>
    </location>
</feature>
<evidence type="ECO:0000256" key="2">
    <source>
        <dbReference type="ARBA" id="ARBA00023136"/>
    </source>
</evidence>
<dbReference type="GO" id="GO:0009279">
    <property type="term" value="C:cell outer membrane"/>
    <property type="evidence" value="ECO:0007669"/>
    <property type="project" value="UniProtKB-SubCell"/>
</dbReference>
<proteinExistence type="predicted"/>
<keyword evidence="2" id="KW-0472">Membrane</keyword>
<organism evidence="5">
    <name type="scientific">hydrothermal vent metagenome</name>
    <dbReference type="NCBI Taxonomy" id="652676"/>
    <lineage>
        <taxon>unclassified sequences</taxon>
        <taxon>metagenomes</taxon>
        <taxon>ecological metagenomes</taxon>
    </lineage>
</organism>
<dbReference type="InterPro" id="IPR006665">
    <property type="entry name" value="OmpA-like"/>
</dbReference>
<dbReference type="PANTHER" id="PTHR30329:SF21">
    <property type="entry name" value="LIPOPROTEIN YIAD-RELATED"/>
    <property type="match status" value="1"/>
</dbReference>
<comment type="subcellular location">
    <subcellularLocation>
        <location evidence="1">Cell outer membrane</location>
    </subcellularLocation>
</comment>
<dbReference type="AlphaFoldDB" id="A0A3B1E6S0"/>
<evidence type="ECO:0000313" key="5">
    <source>
        <dbReference type="EMBL" id="VAY86448.1"/>
    </source>
</evidence>
<dbReference type="PANTHER" id="PTHR30329">
    <property type="entry name" value="STATOR ELEMENT OF FLAGELLAR MOTOR COMPLEX"/>
    <property type="match status" value="1"/>
</dbReference>
<protein>
    <submittedName>
        <fullName evidence="5">Outer membrane lipoprotein omp16</fullName>
    </submittedName>
</protein>
<name>A0A3B1E6S0_9ZZZZ</name>
<keyword evidence="3" id="KW-0998">Cell outer membrane</keyword>
<evidence type="ECO:0000259" key="4">
    <source>
        <dbReference type="PROSITE" id="PS51123"/>
    </source>
</evidence>
<keyword evidence="5" id="KW-0449">Lipoprotein</keyword>
<dbReference type="InterPro" id="IPR050330">
    <property type="entry name" value="Bact_OuterMem_StrucFunc"/>
</dbReference>
<dbReference type="PRINTS" id="PR01021">
    <property type="entry name" value="OMPADOMAIN"/>
</dbReference>
<dbReference type="InterPro" id="IPR006664">
    <property type="entry name" value="OMP_bac"/>
</dbReference>
<dbReference type="InterPro" id="IPR036737">
    <property type="entry name" value="OmpA-like_sf"/>
</dbReference>
<dbReference type="CDD" id="cd07185">
    <property type="entry name" value="OmpA_C-like"/>
    <property type="match status" value="1"/>
</dbReference>
<accession>A0A3B1E6S0</accession>
<dbReference type="SUPFAM" id="SSF103088">
    <property type="entry name" value="OmpA-like"/>
    <property type="match status" value="1"/>
</dbReference>
<dbReference type="Pfam" id="PF00691">
    <property type="entry name" value="OmpA"/>
    <property type="match status" value="1"/>
</dbReference>
<dbReference type="EMBL" id="UOYO01000013">
    <property type="protein sequence ID" value="VAY86448.1"/>
    <property type="molecule type" value="Genomic_DNA"/>
</dbReference>
<gene>
    <name evidence="5" type="ORF">MNB_ARC-1_134</name>
</gene>
<reference evidence="5" key="1">
    <citation type="submission" date="2018-10" db="EMBL/GenBank/DDBJ databases">
        <authorList>
            <person name="Aoki K."/>
        </authorList>
    </citation>
    <scope>NUCLEOTIDE SEQUENCE</scope>
</reference>